<name>A0AAX6F0H9_IRIPA</name>
<keyword evidence="2" id="KW-0675">Receptor</keyword>
<proteinExistence type="predicted"/>
<organism evidence="2 3">
    <name type="scientific">Iris pallida</name>
    <name type="common">Sweet iris</name>
    <dbReference type="NCBI Taxonomy" id="29817"/>
    <lineage>
        <taxon>Eukaryota</taxon>
        <taxon>Viridiplantae</taxon>
        <taxon>Streptophyta</taxon>
        <taxon>Embryophyta</taxon>
        <taxon>Tracheophyta</taxon>
        <taxon>Spermatophyta</taxon>
        <taxon>Magnoliopsida</taxon>
        <taxon>Liliopsida</taxon>
        <taxon>Asparagales</taxon>
        <taxon>Iridaceae</taxon>
        <taxon>Iridoideae</taxon>
        <taxon>Irideae</taxon>
        <taxon>Iris</taxon>
    </lineage>
</organism>
<feature type="region of interest" description="Disordered" evidence="1">
    <location>
        <begin position="80"/>
        <end position="101"/>
    </location>
</feature>
<protein>
    <submittedName>
        <fullName evidence="2">Serine/threonine receptor-like kinase NFP</fullName>
    </submittedName>
</protein>
<accession>A0AAX6F0H9</accession>
<evidence type="ECO:0000313" key="2">
    <source>
        <dbReference type="EMBL" id="KAJ6809937.1"/>
    </source>
</evidence>
<keyword evidence="2" id="KW-0808">Transferase</keyword>
<keyword evidence="2" id="KW-0418">Kinase</keyword>
<dbReference type="GO" id="GO:0016301">
    <property type="term" value="F:kinase activity"/>
    <property type="evidence" value="ECO:0007669"/>
    <property type="project" value="UniProtKB-KW"/>
</dbReference>
<dbReference type="AlphaFoldDB" id="A0AAX6F0H9"/>
<reference evidence="2" key="1">
    <citation type="journal article" date="2023" name="GigaByte">
        <title>Genome assembly of the bearded iris, Iris pallida Lam.</title>
        <authorList>
            <person name="Bruccoleri R.E."/>
            <person name="Oakeley E.J."/>
            <person name="Faust A.M.E."/>
            <person name="Altorfer M."/>
            <person name="Dessus-Babus S."/>
            <person name="Burckhardt D."/>
            <person name="Oertli M."/>
            <person name="Naumann U."/>
            <person name="Petersen F."/>
            <person name="Wong J."/>
        </authorList>
    </citation>
    <scope>NUCLEOTIDE SEQUENCE</scope>
    <source>
        <strain evidence="2">GSM-AAB239-AS_SAM_17_03QT</strain>
    </source>
</reference>
<dbReference type="EMBL" id="JANAVB010032747">
    <property type="protein sequence ID" value="KAJ6809937.1"/>
    <property type="molecule type" value="Genomic_DNA"/>
</dbReference>
<evidence type="ECO:0000313" key="3">
    <source>
        <dbReference type="Proteomes" id="UP001140949"/>
    </source>
</evidence>
<comment type="caution">
    <text evidence="2">The sequence shown here is derived from an EMBL/GenBank/DDBJ whole genome shotgun (WGS) entry which is preliminary data.</text>
</comment>
<keyword evidence="3" id="KW-1185">Reference proteome</keyword>
<evidence type="ECO:0000256" key="1">
    <source>
        <dbReference type="SAM" id="MobiDB-lite"/>
    </source>
</evidence>
<reference evidence="2" key="2">
    <citation type="submission" date="2023-04" db="EMBL/GenBank/DDBJ databases">
        <authorList>
            <person name="Bruccoleri R.E."/>
            <person name="Oakeley E.J."/>
            <person name="Faust A.-M."/>
            <person name="Dessus-Babus S."/>
            <person name="Altorfer M."/>
            <person name="Burckhardt D."/>
            <person name="Oertli M."/>
            <person name="Naumann U."/>
            <person name="Petersen F."/>
            <person name="Wong J."/>
        </authorList>
    </citation>
    <scope>NUCLEOTIDE SEQUENCE</scope>
    <source>
        <strain evidence="2">GSM-AAB239-AS_SAM_17_03QT</strain>
        <tissue evidence="2">Leaf</tissue>
    </source>
</reference>
<sequence length="154" mass="18232">MNEIVVGKDTDTRVRNGCRDGGCMLGVGIPYILQVSYQGPVGPRLRPPCNVLMAERGRRLRIEQDDENVVAGLRGSQRLQKYDGRHHGGYDEPPREVSSRRQHLSGDRVRLPYFWRRWELEEGVWRRKWFWERRRKESLKKSRGSPWCGEEVRW</sequence>
<gene>
    <name evidence="2" type="ORF">M6B38_159455</name>
</gene>
<dbReference type="Proteomes" id="UP001140949">
    <property type="component" value="Unassembled WGS sequence"/>
</dbReference>